<dbReference type="HOGENOM" id="CLU_1694284_0_0_6"/>
<dbReference type="Gene3D" id="1.25.40.10">
    <property type="entry name" value="Tetratricopeptide repeat domain"/>
    <property type="match status" value="1"/>
</dbReference>
<dbReference type="AlphaFoldDB" id="J4V6M5"/>
<name>J4V6M5_9GAMM</name>
<dbReference type="Proteomes" id="UP000010116">
    <property type="component" value="Unassembled WGS sequence"/>
</dbReference>
<organism evidence="1 2">
    <name type="scientific">SAR86 cluster bacterium SAR86B</name>
    <dbReference type="NCBI Taxonomy" id="1123867"/>
    <lineage>
        <taxon>Bacteria</taxon>
        <taxon>Pseudomonadati</taxon>
        <taxon>Pseudomonadota</taxon>
        <taxon>Gammaproteobacteria</taxon>
        <taxon>SAR86 cluster</taxon>
    </lineage>
</organism>
<dbReference type="InterPro" id="IPR011990">
    <property type="entry name" value="TPR-like_helical_dom_sf"/>
</dbReference>
<reference evidence="1 2" key="1">
    <citation type="journal article" date="2012" name="ISME J.">
        <title>Genomic insights to SAR86, an abundant and uncultivated marine bacterial lineage.</title>
        <authorList>
            <person name="Dupont C.L."/>
            <person name="Rusch D.B."/>
            <person name="Yooseph S."/>
            <person name="Lombardo M.J."/>
            <person name="Richter R.A."/>
            <person name="Valas R."/>
            <person name="Novotny M."/>
            <person name="Yee-Greenbaum J."/>
            <person name="Selengut J.D."/>
            <person name="Haft D.H."/>
            <person name="Halpern A.L."/>
            <person name="Lasken R.S."/>
            <person name="Nealson K."/>
            <person name="Friedman R."/>
            <person name="Venter J.C."/>
        </authorList>
    </citation>
    <scope>NUCLEOTIDE SEQUENCE [LARGE SCALE GENOMIC DNA]</scope>
</reference>
<evidence type="ECO:0000313" key="2">
    <source>
        <dbReference type="Proteomes" id="UP000010116"/>
    </source>
</evidence>
<dbReference type="EMBL" id="JH611163">
    <property type="protein sequence ID" value="EJP74057.1"/>
    <property type="molecule type" value="Genomic_DNA"/>
</dbReference>
<proteinExistence type="predicted"/>
<accession>J4V6M5</accession>
<evidence type="ECO:0000313" key="1">
    <source>
        <dbReference type="EMBL" id="EJP74057.1"/>
    </source>
</evidence>
<evidence type="ECO:0008006" key="3">
    <source>
        <dbReference type="Google" id="ProtNLM"/>
    </source>
</evidence>
<gene>
    <name evidence="1" type="ORF">NT02SARS_1673</name>
</gene>
<protein>
    <recommendedName>
        <fullName evidence="3">Tetratricopeptide repeat protein</fullName>
    </recommendedName>
</protein>
<sequence length="155" mass="18249">MKRNEFERALKIANENLEKDEYFLYQKAVIKFYMKDYKQSVELFNKFSNEVTLNKKEINDEYHVTSFSMLIAALFNLGQYQEIVNLEKNYKIYAKERSEYANLLTMTNFYIGAAFINSGNIPKGAFYMTLASRNASSKAQSDYFDSFIDRISNYL</sequence>